<dbReference type="RefSeq" id="WP_103977698.1">
    <property type="nucleotide sequence ID" value="NZ_PGLV01000002.1"/>
</dbReference>
<accession>A0A2S5CW69</accession>
<gene>
    <name evidence="2" type="ORF">LYSIN_03351</name>
</gene>
<dbReference type="InterPro" id="IPR022686">
    <property type="entry name" value="G2P_N"/>
</dbReference>
<evidence type="ECO:0000313" key="2">
    <source>
        <dbReference type="EMBL" id="POZ55054.1"/>
    </source>
</evidence>
<comment type="caution">
    <text evidence="2">The sequence shown here is derived from an EMBL/GenBank/DDBJ whole genome shotgun (WGS) entry which is preliminary data.</text>
</comment>
<protein>
    <recommendedName>
        <fullName evidence="1">Replication-associated protein G2P N-terminal domain-containing protein</fullName>
    </recommendedName>
</protein>
<dbReference type="AlphaFoldDB" id="A0A2S5CW69"/>
<dbReference type="EMBL" id="PGLV01000002">
    <property type="protein sequence ID" value="POZ55054.1"/>
    <property type="molecule type" value="Genomic_DNA"/>
</dbReference>
<proteinExistence type="predicted"/>
<keyword evidence="3" id="KW-1185">Reference proteome</keyword>
<feature type="domain" description="Replication-associated protein G2P N-terminal" evidence="1">
    <location>
        <begin position="1"/>
        <end position="218"/>
    </location>
</feature>
<sequence length="347" mass="39458">MFDTIKLSIPIVLSEAEITKINWTQTKTSKYGTKSYTTVYKRIYNTTVSGTPNIFLIFKEQNPTESWLKVEVSIPKFLYGSNVFEVNENDIGVFYKKLKKHLAEQLKIDVTRIPNIEKCRVDKLHICKNFNVGSLKHEYLKAMCKVSKSKYSVRIYHAMGSNIIQTVEWKAYSRKIKLYDKEAEVIAKGLANTPAASKAKGMLRFEIELSKKELDKISPSRIATSVLKKSVVDVILQNTLDEIGLGMGIQISSLQQILDTINQQSKLKARGKSTLKAFATDLIMDGETQCRKNYSKATFQRHFKELKMLLGVQKIILSPVTLPPLRIDENKKTVSVIAEQKTVIEKL</sequence>
<reference evidence="2 3" key="1">
    <citation type="submission" date="2017-11" db="EMBL/GenBank/DDBJ databases">
        <title>Genome sequence of Lysinibacillus sphaericus, a lignin-degrading bacteria isolated from municipal solid waste soil.</title>
        <authorList>
            <person name="Persinoti G.F."/>
            <person name="Paixao D.A."/>
            <person name="Bugg T.D."/>
            <person name="Squina F.M."/>
        </authorList>
    </citation>
    <scope>NUCLEOTIDE SEQUENCE [LARGE SCALE GENOMIC DNA]</scope>
    <source>
        <strain evidence="2 3">A1</strain>
    </source>
</reference>
<dbReference type="Pfam" id="PF05144">
    <property type="entry name" value="Phage_CRI"/>
    <property type="match status" value="1"/>
</dbReference>
<evidence type="ECO:0000313" key="3">
    <source>
        <dbReference type="Proteomes" id="UP000237319"/>
    </source>
</evidence>
<dbReference type="Proteomes" id="UP000237319">
    <property type="component" value="Unassembled WGS sequence"/>
</dbReference>
<name>A0A2S5CW69_LYSSH</name>
<evidence type="ECO:0000259" key="1">
    <source>
        <dbReference type="Pfam" id="PF05144"/>
    </source>
</evidence>
<dbReference type="GO" id="GO:0006260">
    <property type="term" value="P:DNA replication"/>
    <property type="evidence" value="ECO:0007669"/>
    <property type="project" value="InterPro"/>
</dbReference>
<organism evidence="2 3">
    <name type="scientific">Lysinibacillus sphaericus</name>
    <name type="common">Bacillus sphaericus</name>
    <dbReference type="NCBI Taxonomy" id="1421"/>
    <lineage>
        <taxon>Bacteria</taxon>
        <taxon>Bacillati</taxon>
        <taxon>Bacillota</taxon>
        <taxon>Bacilli</taxon>
        <taxon>Bacillales</taxon>
        <taxon>Bacillaceae</taxon>
        <taxon>Lysinibacillus</taxon>
    </lineage>
</organism>